<dbReference type="Pfam" id="PF02896">
    <property type="entry name" value="PEP-utilizers_C"/>
    <property type="match status" value="1"/>
</dbReference>
<dbReference type="Gene3D" id="3.30.1490.20">
    <property type="entry name" value="ATP-grasp fold, A domain"/>
    <property type="match status" value="1"/>
</dbReference>
<dbReference type="Proteomes" id="UP000295345">
    <property type="component" value="Unassembled WGS sequence"/>
</dbReference>
<evidence type="ECO:0000256" key="6">
    <source>
        <dbReference type="ARBA" id="ARBA00022723"/>
    </source>
</evidence>
<evidence type="ECO:0000256" key="9">
    <source>
        <dbReference type="ARBA" id="ARBA00022840"/>
    </source>
</evidence>
<dbReference type="SUPFAM" id="SSF56059">
    <property type="entry name" value="Glutathione synthetase ATP-binding domain-like"/>
    <property type="match status" value="1"/>
</dbReference>
<feature type="binding site" evidence="14">
    <location>
        <position position="754"/>
    </location>
    <ligand>
        <name>Mg(2+)</name>
        <dbReference type="ChEBI" id="CHEBI:18420"/>
    </ligand>
</feature>
<keyword evidence="10 14" id="KW-0460">Magnesium</keyword>
<feature type="binding site" evidence="14">
    <location>
        <position position="778"/>
    </location>
    <ligand>
        <name>Mg(2+)</name>
        <dbReference type="ChEBI" id="CHEBI:18420"/>
    </ligand>
</feature>
<dbReference type="GO" id="GO:0050242">
    <property type="term" value="F:pyruvate, phosphate dikinase activity"/>
    <property type="evidence" value="ECO:0007669"/>
    <property type="project" value="UniProtKB-UniRule"/>
</dbReference>
<dbReference type="Gene3D" id="3.30.470.20">
    <property type="entry name" value="ATP-grasp fold, B domain"/>
    <property type="match status" value="1"/>
</dbReference>
<dbReference type="PANTHER" id="PTHR22931:SF9">
    <property type="entry name" value="PYRUVATE, PHOSPHATE DIKINASE 1, CHLOROPLASTIC"/>
    <property type="match status" value="1"/>
</dbReference>
<keyword evidence="9" id="KW-0067">ATP-binding</keyword>
<dbReference type="EC" id="2.7.9.1" evidence="3 11"/>
<evidence type="ECO:0000256" key="8">
    <source>
        <dbReference type="ARBA" id="ARBA00022777"/>
    </source>
</evidence>
<dbReference type="PROSITE" id="PS00370">
    <property type="entry name" value="PEP_ENZYMES_PHOS_SITE"/>
    <property type="match status" value="1"/>
</dbReference>
<dbReference type="Gene3D" id="1.10.189.10">
    <property type="entry name" value="Pyruvate Phosphate Dikinase, domain 2"/>
    <property type="match status" value="1"/>
</dbReference>
<dbReference type="InterPro" id="IPR008279">
    <property type="entry name" value="PEP-util_enz_mobile_dom"/>
</dbReference>
<dbReference type="AlphaFoldDB" id="A0A4R4ST59"/>
<keyword evidence="6 14" id="KW-0479">Metal-binding</keyword>
<evidence type="ECO:0000256" key="12">
    <source>
        <dbReference type="PIRSR" id="PIRSR000853-1"/>
    </source>
</evidence>
<dbReference type="InterPro" id="IPR036637">
    <property type="entry name" value="Phosphohistidine_dom_sf"/>
</dbReference>
<feature type="binding site" evidence="13">
    <location>
        <position position="775"/>
    </location>
    <ligand>
        <name>substrate</name>
    </ligand>
</feature>
<evidence type="ECO:0000256" key="10">
    <source>
        <dbReference type="ARBA" id="ARBA00022842"/>
    </source>
</evidence>
<feature type="domain" description="PEP-utilising enzyme mobile" evidence="15">
    <location>
        <begin position="417"/>
        <end position="499"/>
    </location>
</feature>
<evidence type="ECO:0000259" key="16">
    <source>
        <dbReference type="Pfam" id="PF01326"/>
    </source>
</evidence>
<feature type="binding site" evidence="13">
    <location>
        <position position="572"/>
    </location>
    <ligand>
        <name>substrate</name>
    </ligand>
</feature>
<feature type="binding site" evidence="13">
    <location>
        <position position="776"/>
    </location>
    <ligand>
        <name>substrate</name>
    </ligand>
</feature>
<dbReference type="GO" id="GO:0005524">
    <property type="term" value="F:ATP binding"/>
    <property type="evidence" value="ECO:0007669"/>
    <property type="project" value="UniProtKB-UniRule"/>
</dbReference>
<feature type="binding site" evidence="13">
    <location>
        <position position="777"/>
    </location>
    <ligand>
        <name>substrate</name>
    </ligand>
</feature>
<evidence type="ECO:0000256" key="1">
    <source>
        <dbReference type="ARBA" id="ARBA00001946"/>
    </source>
</evidence>
<comment type="cofactor">
    <cofactor evidence="1 11 14">
        <name>Mg(2+)</name>
        <dbReference type="ChEBI" id="CHEBI:18420"/>
    </cofactor>
</comment>
<dbReference type="Gene3D" id="3.20.20.60">
    <property type="entry name" value="Phosphoenolpyruvate-binding domains"/>
    <property type="match status" value="1"/>
</dbReference>
<feature type="domain" description="PEP-utilising enzyme C-terminal" evidence="17">
    <location>
        <begin position="531"/>
        <end position="877"/>
    </location>
</feature>
<accession>A0A4R4ST59</accession>
<dbReference type="InterPro" id="IPR018274">
    <property type="entry name" value="PEP_util_AS"/>
</dbReference>
<comment type="catalytic activity">
    <reaction evidence="11">
        <text>pyruvate + phosphate + ATP = phosphoenolpyruvate + AMP + diphosphate + H(+)</text>
        <dbReference type="Rhea" id="RHEA:10756"/>
        <dbReference type="ChEBI" id="CHEBI:15361"/>
        <dbReference type="ChEBI" id="CHEBI:15378"/>
        <dbReference type="ChEBI" id="CHEBI:30616"/>
        <dbReference type="ChEBI" id="CHEBI:33019"/>
        <dbReference type="ChEBI" id="CHEBI:43474"/>
        <dbReference type="ChEBI" id="CHEBI:58702"/>
        <dbReference type="ChEBI" id="CHEBI:456215"/>
        <dbReference type="EC" id="2.7.9.1"/>
    </reaction>
</comment>
<evidence type="ECO:0000256" key="3">
    <source>
        <dbReference type="ARBA" id="ARBA00011994"/>
    </source>
</evidence>
<keyword evidence="19" id="KW-1185">Reference proteome</keyword>
<keyword evidence="7" id="KW-0547">Nucleotide-binding</keyword>
<feature type="domain" description="Pyruvate phosphate dikinase AMP/ATP-binding" evidence="16">
    <location>
        <begin position="292"/>
        <end position="342"/>
    </location>
</feature>
<dbReference type="Gene3D" id="1.20.80.30">
    <property type="match status" value="1"/>
</dbReference>
<feature type="domain" description="Pyruvate phosphate dikinase AMP/ATP-binding" evidence="16">
    <location>
        <begin position="56"/>
        <end position="284"/>
    </location>
</feature>
<dbReference type="OrthoDB" id="9765468at2"/>
<dbReference type="Pfam" id="PF00391">
    <property type="entry name" value="PEP-utilizers"/>
    <property type="match status" value="1"/>
</dbReference>
<evidence type="ECO:0000256" key="4">
    <source>
        <dbReference type="ARBA" id="ARBA00020138"/>
    </source>
</evidence>
<dbReference type="Gene3D" id="3.50.30.10">
    <property type="entry name" value="Phosphohistidine domain"/>
    <property type="match status" value="1"/>
</dbReference>
<dbReference type="GO" id="GO:0016301">
    <property type="term" value="F:kinase activity"/>
    <property type="evidence" value="ECO:0007669"/>
    <property type="project" value="UniProtKB-UniRule"/>
</dbReference>
<dbReference type="PANTHER" id="PTHR22931">
    <property type="entry name" value="PHOSPHOENOLPYRUVATE DIKINASE-RELATED"/>
    <property type="match status" value="1"/>
</dbReference>
<evidence type="ECO:0000256" key="7">
    <source>
        <dbReference type="ARBA" id="ARBA00022741"/>
    </source>
</evidence>
<feature type="active site" description="Proton donor" evidence="12">
    <location>
        <position position="841"/>
    </location>
</feature>
<dbReference type="NCBIfam" id="TIGR01828">
    <property type="entry name" value="pyru_phos_dikin"/>
    <property type="match status" value="1"/>
</dbReference>
<dbReference type="NCBIfam" id="NF004531">
    <property type="entry name" value="PRK05878.1"/>
    <property type="match status" value="1"/>
</dbReference>
<sequence length="888" mass="95121">MKFVYDFTEGNKDLKDLLGGKGANLAEMTRLGLPVPPGFTITTDACRAFLLTGDEPDTLHDEVSAHLDALERRMGRRLGQGDDPLLVSVRSGAKFSMPGMMDTVLNIGLTDESVGALAAQAGDERFAWDSYRRLIQMFGRTVLGIDGGLFEDRIDEARRTAGVATDVELTADRLRALVAEFKEIVVAATGRGFPQDPREQMDLAVRAVFASWNGERARLYRRQERIPNDLGTAVSVCAMVFGNLGPDSGTGVAFTRDPASGHQGVYGDYLANAQGEDVVAGIRNTVPLAELERLDAASYAELLRIMEVLENHYLDLCDIEFTIERGKLWMLQTRVGKRTAAAAFRIAVQLLDQGLIDEREALRRVTGGQLAQLMFPRFSTESEHTPIGTGIAASPGAASGAAVFDSATAVARAAAGERVILVRRETNPDDLDGMIAAQGILTSRGGKTSHAAVVARGMGKTCVCGAEELQVDVAARRLTTADGTVIGEGDVLSIDGASGRVYAGEVPVVPSSVVEYFEGTAAPDADDLVAAVHRLMTLADRERHLGVRANADTAEDAARARRFGGEGVGLCRTEHMFLGDRRELVERLILADGEAEREAALDALLPLQRGDFTELFEAMDGLPVTVRLLDPPLHEFLPDLTDLSVRVALEHDERDTRLLTAVRRLHEQNPMLGLRGVRLGLVVPGLFTMQVRAIAEAAAARRAAGGNPRPEIMIPLVGTVQELEIVRDEAEAVIADVERVTGAALSIPLGTMIELPRAALTAGQIAGSADFFSFGTNDLTQTVWGFSRDDVEASFFTAYLEKGIFGVSPFETIDADGVGSLVRAAVTAGRAARPDLKLGVCGEHGGDPESVHFFHEVGLDYVSCSPFRIPVARLEAGRAATAGATTTP</sequence>
<dbReference type="InterPro" id="IPR013815">
    <property type="entry name" value="ATP_grasp_subdomain_1"/>
</dbReference>
<comment type="similarity">
    <text evidence="2 11">Belongs to the PEP-utilizing enzyme family.</text>
</comment>
<keyword evidence="8 18" id="KW-0418">Kinase</keyword>
<evidence type="ECO:0000259" key="15">
    <source>
        <dbReference type="Pfam" id="PF00391"/>
    </source>
</evidence>
<gene>
    <name evidence="18" type="ORF">E1283_30220</name>
</gene>
<name>A0A4R4ST59_9ACTN</name>
<dbReference type="InterPro" id="IPR002192">
    <property type="entry name" value="PPDK_AMP/ATP-bd"/>
</dbReference>
<feature type="binding site" evidence="13">
    <location>
        <position position="778"/>
    </location>
    <ligand>
        <name>substrate</name>
    </ligand>
</feature>
<protein>
    <recommendedName>
        <fullName evidence="4 11">Pyruvate, phosphate dikinase</fullName>
        <ecNumber evidence="3 11">2.7.9.1</ecNumber>
    </recommendedName>
</protein>
<keyword evidence="5 18" id="KW-0808">Transferase</keyword>
<feature type="active site" description="Tele-phosphohistidine intermediate" evidence="12">
    <location>
        <position position="450"/>
    </location>
</feature>
<proteinExistence type="inferred from homology"/>
<dbReference type="EMBL" id="SMKI01000467">
    <property type="protein sequence ID" value="TDC65924.1"/>
    <property type="molecule type" value="Genomic_DNA"/>
</dbReference>
<dbReference type="InterPro" id="IPR040442">
    <property type="entry name" value="Pyrv_kinase-like_dom_sf"/>
</dbReference>
<evidence type="ECO:0000256" key="13">
    <source>
        <dbReference type="PIRSR" id="PIRSR000853-2"/>
    </source>
</evidence>
<dbReference type="InterPro" id="IPR000121">
    <property type="entry name" value="PEP_util_C"/>
</dbReference>
<evidence type="ECO:0000256" key="11">
    <source>
        <dbReference type="PIRNR" id="PIRNR000853"/>
    </source>
</evidence>
<dbReference type="GO" id="GO:0046872">
    <property type="term" value="F:metal ion binding"/>
    <property type="evidence" value="ECO:0007669"/>
    <property type="project" value="UniProtKB-UniRule"/>
</dbReference>
<evidence type="ECO:0000256" key="5">
    <source>
        <dbReference type="ARBA" id="ARBA00022679"/>
    </source>
</evidence>
<keyword evidence="18" id="KW-0670">Pyruvate</keyword>
<evidence type="ECO:0000256" key="14">
    <source>
        <dbReference type="PIRSR" id="PIRSR000853-3"/>
    </source>
</evidence>
<organism evidence="18 19">
    <name type="scientific">Streptomyces hainanensis</name>
    <dbReference type="NCBI Taxonomy" id="402648"/>
    <lineage>
        <taxon>Bacteria</taxon>
        <taxon>Bacillati</taxon>
        <taxon>Actinomycetota</taxon>
        <taxon>Actinomycetes</taxon>
        <taxon>Kitasatosporales</taxon>
        <taxon>Streptomycetaceae</taxon>
        <taxon>Streptomyces</taxon>
    </lineage>
</organism>
<evidence type="ECO:0000256" key="2">
    <source>
        <dbReference type="ARBA" id="ARBA00007837"/>
    </source>
</evidence>
<dbReference type="PIRSF" id="PIRSF000853">
    <property type="entry name" value="PPDK"/>
    <property type="match status" value="1"/>
</dbReference>
<reference evidence="18 19" key="1">
    <citation type="submission" date="2019-03" db="EMBL/GenBank/DDBJ databases">
        <title>Draft genome sequences of novel Actinobacteria.</title>
        <authorList>
            <person name="Sahin N."/>
            <person name="Ay H."/>
            <person name="Saygin H."/>
        </authorList>
    </citation>
    <scope>NUCLEOTIDE SEQUENCE [LARGE SCALE GENOMIC DNA]</scope>
    <source>
        <strain evidence="18 19">DSM 41900</strain>
    </source>
</reference>
<feature type="binding site" evidence="13">
    <location>
        <position position="754"/>
    </location>
    <ligand>
        <name>substrate</name>
    </ligand>
</feature>
<evidence type="ECO:0000313" key="18">
    <source>
        <dbReference type="EMBL" id="TDC65924.1"/>
    </source>
</evidence>
<dbReference type="SUPFAM" id="SSF51621">
    <property type="entry name" value="Phosphoenolpyruvate/pyruvate domain"/>
    <property type="match status" value="1"/>
</dbReference>
<evidence type="ECO:0000313" key="19">
    <source>
        <dbReference type="Proteomes" id="UP000295345"/>
    </source>
</evidence>
<dbReference type="RefSeq" id="WP_132821364.1">
    <property type="nucleotide sequence ID" value="NZ_SMKI01000467.1"/>
</dbReference>
<evidence type="ECO:0000259" key="17">
    <source>
        <dbReference type="Pfam" id="PF02896"/>
    </source>
</evidence>
<dbReference type="InterPro" id="IPR010121">
    <property type="entry name" value="Pyruvate_phosphate_dikinase"/>
</dbReference>
<feature type="binding site" evidence="13">
    <location>
        <position position="627"/>
    </location>
    <ligand>
        <name>substrate</name>
    </ligand>
</feature>
<dbReference type="SUPFAM" id="SSF52009">
    <property type="entry name" value="Phosphohistidine domain"/>
    <property type="match status" value="1"/>
</dbReference>
<dbReference type="InterPro" id="IPR015813">
    <property type="entry name" value="Pyrv/PenolPyrv_kinase-like_dom"/>
</dbReference>
<dbReference type="Pfam" id="PF01326">
    <property type="entry name" value="PPDK_N"/>
    <property type="match status" value="2"/>
</dbReference>
<comment type="caution">
    <text evidence="18">The sequence shown here is derived from an EMBL/GenBank/DDBJ whole genome shotgun (WGS) entry which is preliminary data.</text>
</comment>